<feature type="region of interest" description="Disordered" evidence="1">
    <location>
        <begin position="495"/>
        <end position="518"/>
    </location>
</feature>
<dbReference type="AlphaFoldDB" id="A0A951PCB4"/>
<proteinExistence type="predicted"/>
<dbReference type="Gene3D" id="2.120.10.30">
    <property type="entry name" value="TolB, C-terminal domain"/>
    <property type="match status" value="1"/>
</dbReference>
<dbReference type="InterPro" id="IPR011042">
    <property type="entry name" value="6-blade_b-propeller_TolB-like"/>
</dbReference>
<evidence type="ECO:0008006" key="4">
    <source>
        <dbReference type="Google" id="ProtNLM"/>
    </source>
</evidence>
<name>A0A951PCB4_9CYAN</name>
<dbReference type="Proteomes" id="UP000707356">
    <property type="component" value="Unassembled WGS sequence"/>
</dbReference>
<dbReference type="SUPFAM" id="SSF69304">
    <property type="entry name" value="Tricorn protease N-terminal domain"/>
    <property type="match status" value="1"/>
</dbReference>
<comment type="caution">
    <text evidence="2">The sequence shown here is derived from an EMBL/GenBank/DDBJ whole genome shotgun (WGS) entry which is preliminary data.</text>
</comment>
<sequence>MSIFSPHKLQPLDRTAILLLLLLSLIIGGLLLGGDRTAARVRSFSWADRQVGATDAAFVMAFSRPMDHASVEQNLQIEPALSGKFSWAGRRMAYTLDSPAPYGQTFALKLEQARDRFSADDLGDSQSRTQMQPFTGSFRSRDRAFAYLGVQGEEAGRLILANLTQERQEILTPANLVVMDFKLYPHGDKILFSATERSSQARGQLDQQLYTVTTGLRFEDSPSLTEADRPTVSPASPRPAGEVTLILDSKAYQNLKFDLSPDGQTIAVQRVKRDDLGDYGLWIIRAGAEPQKVNAEAGGNFLIAPDSQSLAMSQGQGMAILPLDVQAQTLDFLPKYGVILSFANDGSAAALIKFNVDPVNPTRSLFLVTNQGLEQKLLTTDGSILKAAFDPSQTMLYCLYTKRLAGEVYQEQPYIAAMPLPKGQTEPSENPEWFDLLQLPVQRDIQISLAPDGLGILFDQIVADESKQSSNSLRNSAGKAITASQLWFLPLTQDAQGLPTPAEPQPLELAGLRPQWLP</sequence>
<gene>
    <name evidence="2" type="ORF">KME07_16250</name>
</gene>
<evidence type="ECO:0000313" key="2">
    <source>
        <dbReference type="EMBL" id="MBW4466976.1"/>
    </source>
</evidence>
<accession>A0A951PCB4</accession>
<evidence type="ECO:0000256" key="1">
    <source>
        <dbReference type="SAM" id="MobiDB-lite"/>
    </source>
</evidence>
<reference evidence="2" key="1">
    <citation type="submission" date="2021-05" db="EMBL/GenBank/DDBJ databases">
        <authorList>
            <person name="Pietrasiak N."/>
            <person name="Ward R."/>
            <person name="Stajich J.E."/>
            <person name="Kurbessoian T."/>
        </authorList>
    </citation>
    <scope>NUCLEOTIDE SEQUENCE</scope>
    <source>
        <strain evidence="2">GSE-TBD4-15B</strain>
    </source>
</reference>
<feature type="region of interest" description="Disordered" evidence="1">
    <location>
        <begin position="220"/>
        <end position="240"/>
    </location>
</feature>
<reference evidence="2" key="2">
    <citation type="journal article" date="2022" name="Microbiol. Resour. Announc.">
        <title>Metagenome Sequencing to Explore Phylogenomics of Terrestrial Cyanobacteria.</title>
        <authorList>
            <person name="Ward R.D."/>
            <person name="Stajich J.E."/>
            <person name="Johansen J.R."/>
            <person name="Huntemann M."/>
            <person name="Clum A."/>
            <person name="Foster B."/>
            <person name="Foster B."/>
            <person name="Roux S."/>
            <person name="Palaniappan K."/>
            <person name="Varghese N."/>
            <person name="Mukherjee S."/>
            <person name="Reddy T.B.K."/>
            <person name="Daum C."/>
            <person name="Copeland A."/>
            <person name="Chen I.A."/>
            <person name="Ivanova N.N."/>
            <person name="Kyrpides N.C."/>
            <person name="Shapiro N."/>
            <person name="Eloe-Fadrosh E.A."/>
            <person name="Pietrasiak N."/>
        </authorList>
    </citation>
    <scope>NUCLEOTIDE SEQUENCE</scope>
    <source>
        <strain evidence="2">GSE-TBD4-15B</strain>
    </source>
</reference>
<dbReference type="Gene3D" id="2.60.40.3710">
    <property type="match status" value="1"/>
</dbReference>
<dbReference type="EMBL" id="JAHHHV010000072">
    <property type="protein sequence ID" value="MBW4466976.1"/>
    <property type="molecule type" value="Genomic_DNA"/>
</dbReference>
<organism evidence="2 3">
    <name type="scientific">Pegethrix bostrychoides GSE-TBD4-15B</name>
    <dbReference type="NCBI Taxonomy" id="2839662"/>
    <lineage>
        <taxon>Bacteria</taxon>
        <taxon>Bacillati</taxon>
        <taxon>Cyanobacteriota</taxon>
        <taxon>Cyanophyceae</taxon>
        <taxon>Oculatellales</taxon>
        <taxon>Oculatellaceae</taxon>
        <taxon>Pegethrix</taxon>
    </lineage>
</organism>
<protein>
    <recommendedName>
        <fullName evidence="4">Ig-like domain-containing protein</fullName>
    </recommendedName>
</protein>
<evidence type="ECO:0000313" key="3">
    <source>
        <dbReference type="Proteomes" id="UP000707356"/>
    </source>
</evidence>